<sequence>MDNSKRTIGEITRKPDTIHELWPCLQILRGRAVAVRLGDFDTHPLQRDVDNRHVEELVARFLPDEADSPSAWAGYDVENWIVGILAHGDPLAITRAGEVHPLKAVVELPDDTTCTLASALILEFLLTRIYTIAQARDHDPAASHAEWTNVIQKYLNDAVAEQKEIRHVICGLVRHWTYSKDIVHALITRAGGSSYGESSAVMRSPLGQLARLSVLKTWATLKGRAHLSPCQFWVASDALVLVRQLRNPHWYSEAMIGNLWEPTHFQNVSSHLIGKFGAKDIDDHVVVDAVLASRSDVIFPSKVNHILHPHQLVVANEVSTQVIHPLHAFNLEPVGSEVSTVVVVFAWLTWLKHGQKQFNSIRSRAENNKSPRRGLPFSDPEDSFIIFGLHHFSTAAKASAKTHSTQVLFKELQNATCQKQWQQPLDRLMDGLAEFHPTKRALRKRSSLFLDPLSPDDLFPLFRSTLRVVNESEFVVGQLQILGLEQGIPPGIAEAIVKDDNANLKNMLSALSSWLYADPALWTCTSPNEAPSNAHSARNGGGMMGTTKNERPCRKASQQALSHIQTQVASEAHAVRPAGAETYTSDNQTKLKVRESFALRKEVREVQMSLQESNVAANMSQTSSDKTSLAASGDLFAAIEGINHAQQRVVSCSFVAKRNPRREGLEFRPEEHQKSQQPVETFSMQNSEHRAAAVSQVPTTLMKRVSTPFFLFKQKQNTDVSQTCKRLTSPNYSSKNTVVPTHTGEVIERDWLPDAKDIWLGSPTQTQPLSLSSERGKVTASSSQLETVIEVPSTTDRRERSRSSRAGLMFDLMHAAGDEATMTADRLSALVYDLYHDSPERCNEAWEQQVSLENSRKRKRVDSDSGA</sequence>
<organism evidence="2 3">
    <name type="scientific">Marasmius crinis-equi</name>
    <dbReference type="NCBI Taxonomy" id="585013"/>
    <lineage>
        <taxon>Eukaryota</taxon>
        <taxon>Fungi</taxon>
        <taxon>Dikarya</taxon>
        <taxon>Basidiomycota</taxon>
        <taxon>Agaricomycotina</taxon>
        <taxon>Agaricomycetes</taxon>
        <taxon>Agaricomycetidae</taxon>
        <taxon>Agaricales</taxon>
        <taxon>Marasmiineae</taxon>
        <taxon>Marasmiaceae</taxon>
        <taxon>Marasmius</taxon>
    </lineage>
</organism>
<comment type="caution">
    <text evidence="2">The sequence shown here is derived from an EMBL/GenBank/DDBJ whole genome shotgun (WGS) entry which is preliminary data.</text>
</comment>
<dbReference type="Proteomes" id="UP001465976">
    <property type="component" value="Unassembled WGS sequence"/>
</dbReference>
<feature type="region of interest" description="Disordered" evidence="1">
    <location>
        <begin position="529"/>
        <end position="550"/>
    </location>
</feature>
<reference evidence="2 3" key="1">
    <citation type="submission" date="2024-02" db="EMBL/GenBank/DDBJ databases">
        <title>A draft genome for the cacao thread blight pathogen Marasmius crinis-equi.</title>
        <authorList>
            <person name="Cohen S.P."/>
            <person name="Baruah I.K."/>
            <person name="Amoako-Attah I."/>
            <person name="Bukari Y."/>
            <person name="Meinhardt L.W."/>
            <person name="Bailey B.A."/>
        </authorList>
    </citation>
    <scope>NUCLEOTIDE SEQUENCE [LARGE SCALE GENOMIC DNA]</scope>
    <source>
        <strain evidence="2 3">GH-76</strain>
    </source>
</reference>
<protein>
    <submittedName>
        <fullName evidence="2">Uncharacterized protein</fullName>
    </submittedName>
</protein>
<keyword evidence="3" id="KW-1185">Reference proteome</keyword>
<evidence type="ECO:0000313" key="2">
    <source>
        <dbReference type="EMBL" id="KAL0572793.1"/>
    </source>
</evidence>
<dbReference type="EMBL" id="JBAHYK010000583">
    <property type="protein sequence ID" value="KAL0572793.1"/>
    <property type="molecule type" value="Genomic_DNA"/>
</dbReference>
<gene>
    <name evidence="2" type="ORF">V5O48_009172</name>
</gene>
<evidence type="ECO:0000256" key="1">
    <source>
        <dbReference type="SAM" id="MobiDB-lite"/>
    </source>
</evidence>
<evidence type="ECO:0000313" key="3">
    <source>
        <dbReference type="Proteomes" id="UP001465976"/>
    </source>
</evidence>
<proteinExistence type="predicted"/>
<name>A0ABR3FBU4_9AGAR</name>
<accession>A0ABR3FBU4</accession>